<organism evidence="2 3">
    <name type="scientific">Actinopolymorpha singaporensis</name>
    <dbReference type="NCBI Taxonomy" id="117157"/>
    <lineage>
        <taxon>Bacteria</taxon>
        <taxon>Bacillati</taxon>
        <taxon>Actinomycetota</taxon>
        <taxon>Actinomycetes</taxon>
        <taxon>Propionibacteriales</taxon>
        <taxon>Actinopolymorphaceae</taxon>
        <taxon>Actinopolymorpha</taxon>
    </lineage>
</organism>
<proteinExistence type="predicted"/>
<dbReference type="AlphaFoldDB" id="A0A1H1MTD8"/>
<accession>A0A1H1MTD8</accession>
<dbReference type="EMBL" id="LT629732">
    <property type="protein sequence ID" value="SDR89967.1"/>
    <property type="molecule type" value="Genomic_DNA"/>
</dbReference>
<name>A0A1H1MTD8_9ACTN</name>
<evidence type="ECO:0000256" key="1">
    <source>
        <dbReference type="SAM" id="MobiDB-lite"/>
    </source>
</evidence>
<feature type="compositionally biased region" description="Polar residues" evidence="1">
    <location>
        <begin position="218"/>
        <end position="230"/>
    </location>
</feature>
<gene>
    <name evidence="2" type="ORF">SAMN04489717_0952</name>
</gene>
<sequence>MSMTMRGAGAVTFKPGPRPWPVPHSAASTPADDRPPLASWLWPHSEAVSACRYMVRPRPASVRAPGPLAHSRYSWHTPVVSGQRPPPVDQRAGLPPVPGAGCSCEPILFGPVRRPRVEFVPLAHEQVVPKCCSFAGRSPRRPSPGLRPSGAPFGGQRRWPGRSPRRVAVAEGSEGLAGGLAWSGRAAVRSLSRRRRAARWPPPTARRGPPLFGYPDQASGQTSGPASTTHRPPRPGYPRTPVASCDPTVDGLQIPVR</sequence>
<evidence type="ECO:0000313" key="2">
    <source>
        <dbReference type="EMBL" id="SDR89967.1"/>
    </source>
</evidence>
<protein>
    <submittedName>
        <fullName evidence="2">Uncharacterized protein</fullName>
    </submittedName>
</protein>
<feature type="region of interest" description="Disordered" evidence="1">
    <location>
        <begin position="192"/>
        <end position="257"/>
    </location>
</feature>
<keyword evidence="3" id="KW-1185">Reference proteome</keyword>
<reference evidence="2 3" key="1">
    <citation type="submission" date="2016-10" db="EMBL/GenBank/DDBJ databases">
        <authorList>
            <person name="de Groot N.N."/>
        </authorList>
    </citation>
    <scope>NUCLEOTIDE SEQUENCE [LARGE SCALE GENOMIC DNA]</scope>
    <source>
        <strain evidence="2 3">DSM 22024</strain>
    </source>
</reference>
<dbReference type="STRING" id="117157.SAMN04489717_0952"/>
<dbReference type="Proteomes" id="UP000198983">
    <property type="component" value="Chromosome I"/>
</dbReference>
<feature type="region of interest" description="Disordered" evidence="1">
    <location>
        <begin position="1"/>
        <end position="32"/>
    </location>
</feature>
<feature type="region of interest" description="Disordered" evidence="1">
    <location>
        <begin position="135"/>
        <end position="164"/>
    </location>
</feature>
<evidence type="ECO:0000313" key="3">
    <source>
        <dbReference type="Proteomes" id="UP000198983"/>
    </source>
</evidence>